<feature type="region of interest" description="Disordered" evidence="1">
    <location>
        <begin position="726"/>
        <end position="793"/>
    </location>
</feature>
<proteinExistence type="predicted"/>
<feature type="domain" description="IgG-blocking virulence" evidence="3">
    <location>
        <begin position="935"/>
        <end position="1120"/>
    </location>
</feature>
<dbReference type="InterPro" id="IPR030942">
    <property type="entry name" value="Mycoplas_M_dom"/>
</dbReference>
<feature type="domain" description="Mycoplasma immunoglobulin binding protein M2" evidence="4">
    <location>
        <begin position="1136"/>
        <end position="1304"/>
    </location>
</feature>
<dbReference type="NCBIfam" id="TIGR04524">
    <property type="entry name" value="mycoplas_M_dom"/>
    <property type="match status" value="1"/>
</dbReference>
<dbReference type="Proteomes" id="UP000746160">
    <property type="component" value="Unassembled WGS sequence"/>
</dbReference>
<keyword evidence="2" id="KW-0812">Transmembrane</keyword>
<gene>
    <name evidence="5" type="ORF">MADP07_00357</name>
</gene>
<feature type="compositionally biased region" description="Polar residues" evidence="1">
    <location>
        <begin position="54"/>
        <end position="73"/>
    </location>
</feature>
<dbReference type="Pfam" id="PF26364">
    <property type="entry name" value="MIB_M2"/>
    <property type="match status" value="1"/>
</dbReference>
<dbReference type="InterPro" id="IPR030941">
    <property type="entry name" value="Predic_Ig_block"/>
</dbReference>
<dbReference type="RefSeq" id="WP_218684437.1">
    <property type="nucleotide sequence ID" value="NZ_JABZFC010000002.1"/>
</dbReference>
<feature type="compositionally biased region" description="Low complexity" evidence="1">
    <location>
        <begin position="726"/>
        <end position="744"/>
    </location>
</feature>
<dbReference type="EMBL" id="JABZFG010000004">
    <property type="protein sequence ID" value="MBW0602634.1"/>
    <property type="molecule type" value="Genomic_DNA"/>
</dbReference>
<protein>
    <submittedName>
        <fullName evidence="5">Immunoglobulin-blocking virulence protein</fullName>
    </submittedName>
</protein>
<evidence type="ECO:0000313" key="5">
    <source>
        <dbReference type="EMBL" id="MBW0602634.1"/>
    </source>
</evidence>
<dbReference type="InterPro" id="IPR058860">
    <property type="entry name" value="MIB_M2"/>
</dbReference>
<feature type="transmembrane region" description="Helical" evidence="2">
    <location>
        <begin position="9"/>
        <end position="32"/>
    </location>
</feature>
<evidence type="ECO:0000256" key="1">
    <source>
        <dbReference type="SAM" id="MobiDB-lite"/>
    </source>
</evidence>
<feature type="compositionally biased region" description="Pro residues" evidence="1">
    <location>
        <begin position="745"/>
        <end position="759"/>
    </location>
</feature>
<evidence type="ECO:0000259" key="3">
    <source>
        <dbReference type="Pfam" id="PF26360"/>
    </source>
</evidence>
<dbReference type="NCBIfam" id="TIGR04526">
    <property type="entry name" value="predic_Ig_block"/>
    <property type="match status" value="1"/>
</dbReference>
<evidence type="ECO:0000259" key="4">
    <source>
        <dbReference type="Pfam" id="PF26364"/>
    </source>
</evidence>
<evidence type="ECO:0000313" key="6">
    <source>
        <dbReference type="Proteomes" id="UP000746160"/>
    </source>
</evidence>
<name>A0A9Q3L8N7_9BACT</name>
<sequence>MRKITKKKLFYLGMSTIAVVAVSSVFTMGVYARNPQNNVNKKFDTLGERTDGIDSTLQDGVSTNDKNLSNRDNNLPKLETPGSNKDDDKQQKTTIKFLLNDSAKTQIGDTIELNDSDFESFNLILSVPEGYELLNKNTELEKNSENLVFIKEVVKDLTYKTTLIFKFENQVIKTETVTTVNDEKINLSRYIPEGYKLENESFEITINQNNEINLIKIIDKPESPTEEVSDEVTTTLKYFYEVNLIKQIEVKTKKDATISVGEYLPSGYELVDKNVKVNLGEINLIQITPIPVEPTNPITPENPEDENEIFDDTLIKDEKIITKLIYKDNKTNSKVFEIEVQTKKGEFIYPVSYLPEGYDLVDSTQLIYPGQDNEILVAKKEVEQPKTLDTTIIFRYNNKNIETKVFKLLENSNLTIKDINYVPVNYHLVDQSIKVNIGAENIINIEPNEVEVRMVTTTLIYVSDNVEILKKAIEKPEGETIDYKEFLPEGYDFVKQNYEITYGKENRIEIQPKKKLVSTTLVYKEGDEVISEKTISTNDDEIISPSNYLPNNYILVNPNTSITTGQRNEIAIKKVEEIHETVSTKLVFILNSKEVGTKTISSLDNAKIDVRPHIPLGYELKNPEQVINVGQTNKIEIVKSQIRPAPPKMGFIFINWFLEDGTILEPLSRLESVDDEIPVIRYMPSGYEAFDQNEARKVVVANTDRNTAFVKIKKKSEVIILPEPTLPVEPEVPTTPEEPMVQPEPSKPTPTPEPTPNQPDRPSIDNSLISNKTNIAGKPINPEDVNIPDHKNPDWEKYKNMNAEKITEDSLKGTKEFVDTLFTAIGKDGFNDEKAFRDALKKQGIGEFNTNLWVDYIKNYREKWQEPGRDFLLHFRLWLENVKREINSYAAKGMAPDLSFLNRISMNYSGGKQVWYVEGGGSWTYPNPLDSPIIKKIVDQNSTKRVMNYDTWYSRDPESIQKGNFPGWEKRDVSSSYSTSLSGSSKVYSYTKNGKTLNILDVDVKDAQSYANFKSDIQKLQGKLSGGINGIVIRNIGGFGAPSDLKDVFKSLPSTVQKLTLFFEGKDTSSLIALKDKHIKEIELYTNQNGLLGLDKDWAINPNALKGVDFVPYDYNNDIDPRKVSPDALKTTSITFQVLKFDDVDNITTINQGLKIAFQDKYDLRVFQGYWGEGSWITHLDFSNVRNIRTLKDMNLYGKVFYDLTLWNENNVFEIKSSDLAKSQFSALIVKHPSDYGKFHFITPDNRNVDTLYISGNASSLEQGWGTQLAAAISAGRNIFKKIVVDDPNMVSLVSSFNTYGWNISVK</sequence>
<feature type="compositionally biased region" description="Polar residues" evidence="1">
    <location>
        <begin position="764"/>
        <end position="774"/>
    </location>
</feature>
<dbReference type="Pfam" id="PF26360">
    <property type="entry name" value="MIB_M1"/>
    <property type="match status" value="1"/>
</dbReference>
<keyword evidence="2" id="KW-0472">Membrane</keyword>
<organism evidence="5 6">
    <name type="scientific">Mycoplasmopsis anatis</name>
    <dbReference type="NCBI Taxonomy" id="171279"/>
    <lineage>
        <taxon>Bacteria</taxon>
        <taxon>Bacillati</taxon>
        <taxon>Mycoplasmatota</taxon>
        <taxon>Mycoplasmoidales</taxon>
        <taxon>Metamycoplasmataceae</taxon>
        <taxon>Mycoplasmopsis</taxon>
    </lineage>
</organism>
<keyword evidence="2" id="KW-1133">Transmembrane helix</keyword>
<evidence type="ECO:0000256" key="2">
    <source>
        <dbReference type="SAM" id="Phobius"/>
    </source>
</evidence>
<reference evidence="5" key="1">
    <citation type="journal article" date="2021" name="Genes Genomics">
        <title>Comparative genomic analysis of Mycoplasma anatis strains.</title>
        <authorList>
            <person name="Zhou Q."/>
            <person name="Mai K."/>
            <person name="Yang D."/>
            <person name="Liu J."/>
            <person name="Yan Z."/>
            <person name="Luo C."/>
            <person name="Tan Y."/>
            <person name="Cao S."/>
            <person name="Zhou Q."/>
            <person name="Chen L."/>
            <person name="Chen F."/>
        </authorList>
    </citation>
    <scope>NUCLEOTIDE SEQUENCE</scope>
    <source>
        <strain evidence="5">DP07</strain>
    </source>
</reference>
<comment type="caution">
    <text evidence="5">The sequence shown here is derived from an EMBL/GenBank/DDBJ whole genome shotgun (WGS) entry which is preliminary data.</text>
</comment>
<accession>A0A9Q3L8N7</accession>
<feature type="region of interest" description="Disordered" evidence="1">
    <location>
        <begin position="54"/>
        <end position="90"/>
    </location>
</feature>